<proteinExistence type="inferred from homology"/>
<dbReference type="InterPro" id="IPR027417">
    <property type="entry name" value="P-loop_NTPase"/>
</dbReference>
<dbReference type="InterPro" id="IPR003688">
    <property type="entry name" value="TraG/VirD4"/>
</dbReference>
<feature type="transmembrane region" description="Helical" evidence="7">
    <location>
        <begin position="67"/>
        <end position="88"/>
    </location>
</feature>
<reference evidence="8 9" key="1">
    <citation type="journal article" date="2018" name="Aquat. Microb. Ecol.">
        <title>Gammaproteobacterial methanotrophs dominate.</title>
        <authorList>
            <person name="Rissanen A.J."/>
            <person name="Saarenheimo J."/>
            <person name="Tiirola M."/>
            <person name="Peura S."/>
            <person name="Aalto S.L."/>
            <person name="Karvinen A."/>
            <person name="Nykanen H."/>
        </authorList>
    </citation>
    <scope>NUCLEOTIDE SEQUENCE [LARGE SCALE GENOMIC DNA]</scope>
    <source>
        <strain evidence="8">AMbin10</strain>
    </source>
</reference>
<gene>
    <name evidence="8" type="ORF">DM484_05080</name>
</gene>
<name>A0A2W4RGQ7_9GAMM</name>
<keyword evidence="3" id="KW-1003">Cell membrane</keyword>
<dbReference type="GO" id="GO:0005886">
    <property type="term" value="C:plasma membrane"/>
    <property type="evidence" value="ECO:0007669"/>
    <property type="project" value="UniProtKB-SubCell"/>
</dbReference>
<dbReference type="Pfam" id="PF02534">
    <property type="entry name" value="T4SS-DNA_transf"/>
    <property type="match status" value="1"/>
</dbReference>
<accession>A0A2W4RGQ7</accession>
<dbReference type="SUPFAM" id="SSF52540">
    <property type="entry name" value="P-loop containing nucleoside triphosphate hydrolases"/>
    <property type="match status" value="1"/>
</dbReference>
<dbReference type="Proteomes" id="UP000249396">
    <property type="component" value="Unassembled WGS sequence"/>
</dbReference>
<comment type="caution">
    <text evidence="8">The sequence shown here is derived from an EMBL/GenBank/DDBJ whole genome shotgun (WGS) entry which is preliminary data.</text>
</comment>
<dbReference type="EMBL" id="QJPH01000192">
    <property type="protein sequence ID" value="PZN83165.1"/>
    <property type="molecule type" value="Genomic_DNA"/>
</dbReference>
<feature type="transmembrane region" description="Helical" evidence="7">
    <location>
        <begin position="15"/>
        <end position="39"/>
    </location>
</feature>
<evidence type="ECO:0000256" key="6">
    <source>
        <dbReference type="ARBA" id="ARBA00023136"/>
    </source>
</evidence>
<comment type="subcellular location">
    <subcellularLocation>
        <location evidence="1">Cell membrane</location>
        <topology evidence="1">Multi-pass membrane protein</topology>
    </subcellularLocation>
</comment>
<dbReference type="CDD" id="cd01127">
    <property type="entry name" value="TrwB_TraG_TraD_VirD4"/>
    <property type="match status" value="1"/>
</dbReference>
<evidence type="ECO:0000256" key="7">
    <source>
        <dbReference type="SAM" id="Phobius"/>
    </source>
</evidence>
<dbReference type="InterPro" id="IPR051539">
    <property type="entry name" value="T4SS-coupling_protein"/>
</dbReference>
<evidence type="ECO:0000256" key="2">
    <source>
        <dbReference type="ARBA" id="ARBA00008806"/>
    </source>
</evidence>
<evidence type="ECO:0000313" key="9">
    <source>
        <dbReference type="Proteomes" id="UP000249396"/>
    </source>
</evidence>
<dbReference type="PANTHER" id="PTHR37937">
    <property type="entry name" value="CONJUGATIVE TRANSFER: DNA TRANSPORT"/>
    <property type="match status" value="1"/>
</dbReference>
<keyword evidence="6 7" id="KW-0472">Membrane</keyword>
<organism evidence="8 9">
    <name type="scientific">Candidatus Methylumidiphilus alinenensis</name>
    <dbReference type="NCBI Taxonomy" id="2202197"/>
    <lineage>
        <taxon>Bacteria</taxon>
        <taxon>Pseudomonadati</taxon>
        <taxon>Pseudomonadota</taxon>
        <taxon>Gammaproteobacteria</taxon>
        <taxon>Methylococcales</taxon>
        <taxon>Candidatus Methylumidiphilus</taxon>
    </lineage>
</organism>
<evidence type="ECO:0000256" key="3">
    <source>
        <dbReference type="ARBA" id="ARBA00022475"/>
    </source>
</evidence>
<sequence>MTQSISESFWAKTSIAIILLFAMTGVWAYLSGAFLLLAFDKDYNSANLVTYYQYWYHYRTDKAVGQWLLITGGVAFVLVTSPLLVLLIPSKRSLFGDARFAKPREIRKSGLLGEKGLIVGQYAGRYLMFAGQQHVIMSAPTRSGKGVGVVIPNLLNWPDSVVVLDIKQENWNITSGYRRKYGQECYLFNPAATDYRTHRYNPLHYINSDPNFRIDDVQKIANMLFPDQAGTDVIWTATPRSFFLGVVLYLIETPGKLVTLGQVLRESLANGDGSVYFATLINARAASDNPLSPACCRALNSYISISSENTRAGVITSFRSRLELWMNPLVDAATSANDFDLRDIRKKRMSIYLGVTPDNLERLAPLMNLLFQQLIDLNTRELPNQNKALKYPCLLLMDEFTAIGKMGILSKGISYIAGYGLRMMPIIQSPSQLMEVYGKDAAQTFTTNHALQIVFPPKASETQTAKDISEWLGYQTVKGVSESKGKELFSKRNKSENISDQRRALMLPQEITGLGQDKELVILENLPPILAKKIVYYKSADYMDRLKLVSASLGRLGKKLPNQLQMDHAINRGELAAAVPLISLEEYHKLIGSDNEPVTVAMPQQPTTTQTVTIRRDATPADIPLLDKFSFKAFDVEYSNITVPAKGTMDIDALNAYAVIRCLEAGVEPA</sequence>
<evidence type="ECO:0000256" key="4">
    <source>
        <dbReference type="ARBA" id="ARBA00022692"/>
    </source>
</evidence>
<dbReference type="AlphaFoldDB" id="A0A2W4RGQ7"/>
<keyword evidence="5 7" id="KW-1133">Transmembrane helix</keyword>
<evidence type="ECO:0000313" key="8">
    <source>
        <dbReference type="EMBL" id="PZN83165.1"/>
    </source>
</evidence>
<comment type="similarity">
    <text evidence="2">Belongs to the VirD4/TraG family.</text>
</comment>
<protein>
    <submittedName>
        <fullName evidence="8">Type IV secretion protein</fullName>
    </submittedName>
</protein>
<dbReference type="PANTHER" id="PTHR37937:SF1">
    <property type="entry name" value="CONJUGATIVE TRANSFER: DNA TRANSPORT"/>
    <property type="match status" value="1"/>
</dbReference>
<dbReference type="Gene3D" id="3.40.50.300">
    <property type="entry name" value="P-loop containing nucleotide triphosphate hydrolases"/>
    <property type="match status" value="1"/>
</dbReference>
<evidence type="ECO:0000256" key="5">
    <source>
        <dbReference type="ARBA" id="ARBA00022989"/>
    </source>
</evidence>
<keyword evidence="4 7" id="KW-0812">Transmembrane</keyword>
<evidence type="ECO:0000256" key="1">
    <source>
        <dbReference type="ARBA" id="ARBA00004651"/>
    </source>
</evidence>